<evidence type="ECO:0008006" key="3">
    <source>
        <dbReference type="Google" id="ProtNLM"/>
    </source>
</evidence>
<dbReference type="RefSeq" id="WP_241461991.1">
    <property type="nucleotide sequence ID" value="NZ_AZRA01000068.1"/>
</dbReference>
<dbReference type="EMBL" id="AZRA01000068">
    <property type="protein sequence ID" value="KDB51748.1"/>
    <property type="molecule type" value="Genomic_DNA"/>
</dbReference>
<dbReference type="AlphaFoldDB" id="A0A059KKW1"/>
<protein>
    <recommendedName>
        <fullName evidence="3">Tetratricopeptide repeat protein</fullName>
    </recommendedName>
</protein>
<organism evidence="1 2">
    <name type="scientific">Sphaerotilus natans subsp. natans DSM 6575</name>
    <dbReference type="NCBI Taxonomy" id="1286631"/>
    <lineage>
        <taxon>Bacteria</taxon>
        <taxon>Pseudomonadati</taxon>
        <taxon>Pseudomonadota</taxon>
        <taxon>Betaproteobacteria</taxon>
        <taxon>Burkholderiales</taxon>
        <taxon>Sphaerotilaceae</taxon>
        <taxon>Sphaerotilus</taxon>
    </lineage>
</organism>
<evidence type="ECO:0000313" key="1">
    <source>
        <dbReference type="EMBL" id="KDB51748.1"/>
    </source>
</evidence>
<gene>
    <name evidence="1" type="ORF">X805_26780</name>
</gene>
<reference evidence="1 2" key="1">
    <citation type="journal article" date="2014" name="FEMS Microbiol. Ecol.">
        <title>Sphaerotilus natans encrusted with nanoball-shaped Fe(III) oxide minerals formed by nitrate-reducing mixotrophic Fe(II) oxidation.</title>
        <authorList>
            <person name="Park S."/>
            <person name="Kim D.H."/>
            <person name="Lee J.H."/>
            <person name="Hur H.G."/>
        </authorList>
    </citation>
    <scope>NUCLEOTIDE SEQUENCE [LARGE SCALE GENOMIC DNA]</scope>
    <source>
        <strain evidence="1 2">DSM 6575</strain>
    </source>
</reference>
<keyword evidence="2" id="KW-1185">Reference proteome</keyword>
<sequence>MDPTGIDFYDAVLGAGLPPAAEKALAEAGTLRGSDAVLTMARLMTAQALAPGHPAVLIAFYRHHFYGHRLAAARDVARRALAVGAEALGLPTVWREVRPAPLPDAMTNARTRFYLFALKGYAYLSLRLDDPVEARDALALLQALDPDDRVGGRVLETVRVRALVGDPEDEA</sequence>
<dbReference type="eggNOG" id="COG0457">
    <property type="taxonomic scope" value="Bacteria"/>
</dbReference>
<dbReference type="STRING" id="34103.SAMN05421778_12442"/>
<dbReference type="Proteomes" id="UP000026714">
    <property type="component" value="Unassembled WGS sequence"/>
</dbReference>
<accession>A0A059KKW1</accession>
<name>A0A059KKW1_9BURK</name>
<comment type="caution">
    <text evidence="1">The sequence shown here is derived from an EMBL/GenBank/DDBJ whole genome shotgun (WGS) entry which is preliminary data.</text>
</comment>
<evidence type="ECO:0000313" key="2">
    <source>
        <dbReference type="Proteomes" id="UP000026714"/>
    </source>
</evidence>
<dbReference type="PATRIC" id="fig|1286631.3.peg.2626"/>
<proteinExistence type="predicted"/>